<reference evidence="1 2" key="1">
    <citation type="submission" date="2018-08" db="EMBL/GenBank/DDBJ databases">
        <title>A genome reference for cultivated species of the human gut microbiota.</title>
        <authorList>
            <person name="Zou Y."/>
            <person name="Xue W."/>
            <person name="Luo G."/>
        </authorList>
    </citation>
    <scope>NUCLEOTIDE SEQUENCE [LARGE SCALE GENOMIC DNA]</scope>
    <source>
        <strain evidence="1 2">AF37-6AC</strain>
    </source>
</reference>
<evidence type="ECO:0000313" key="1">
    <source>
        <dbReference type="EMBL" id="RHL44869.1"/>
    </source>
</evidence>
<sequence>MVKINMISVKKLIEYISMESIIKKRIVIRLDENKSLTEIPEGIVEQKCFYKINYYLFLFIALSSKRKNKIIIDIKQISNFICITWYYEYHNNKILLSLFLKILNRNFKRNDKYIAYLDNKFFMWLC</sequence>
<dbReference type="Proteomes" id="UP000285897">
    <property type="component" value="Unassembled WGS sequence"/>
</dbReference>
<accession>A0A415L8G4</accession>
<gene>
    <name evidence="1" type="ORF">DW021_13575</name>
</gene>
<name>A0A415L8G4_9FIRM</name>
<protein>
    <submittedName>
        <fullName evidence="1">Uncharacterized protein</fullName>
    </submittedName>
</protein>
<organism evidence="1 2">
    <name type="scientific">Blautia obeum</name>
    <dbReference type="NCBI Taxonomy" id="40520"/>
    <lineage>
        <taxon>Bacteria</taxon>
        <taxon>Bacillati</taxon>
        <taxon>Bacillota</taxon>
        <taxon>Clostridia</taxon>
        <taxon>Lachnospirales</taxon>
        <taxon>Lachnospiraceae</taxon>
        <taxon>Blautia</taxon>
    </lineage>
</organism>
<dbReference type="EMBL" id="QROS01000011">
    <property type="protein sequence ID" value="RHL44869.1"/>
    <property type="molecule type" value="Genomic_DNA"/>
</dbReference>
<proteinExistence type="predicted"/>
<comment type="caution">
    <text evidence="1">The sequence shown here is derived from an EMBL/GenBank/DDBJ whole genome shotgun (WGS) entry which is preliminary data.</text>
</comment>
<dbReference type="AlphaFoldDB" id="A0A415L8G4"/>
<evidence type="ECO:0000313" key="2">
    <source>
        <dbReference type="Proteomes" id="UP000285897"/>
    </source>
</evidence>